<proteinExistence type="predicted"/>
<sequence>MAAFDQDSCHAGSGCELRPFIDSYVALPLLERSDEATGTHSCDWIYASEISINADVANFGHRHSEYCKAQLTNARFRQADTFLSA</sequence>
<reference evidence="1 2" key="1">
    <citation type="submission" date="2020-10" db="EMBL/GenBank/DDBJ databases">
        <title>Phylogeny of dyella-like bacteria.</title>
        <authorList>
            <person name="Fu J."/>
        </authorList>
    </citation>
    <scope>NUCLEOTIDE SEQUENCE [LARGE SCALE GENOMIC DNA]</scope>
    <source>
        <strain evidence="1 2">KACC 19113</strain>
    </source>
</reference>
<comment type="caution">
    <text evidence="1">The sequence shown here is derived from an EMBL/GenBank/DDBJ whole genome shotgun (WGS) entry which is preliminary data.</text>
</comment>
<dbReference type="RefSeq" id="WP_404612106.1">
    <property type="nucleotide sequence ID" value="NZ_JADIKK010000008.1"/>
</dbReference>
<name>A0ABW8J2E4_9GAMM</name>
<accession>A0ABW8J2E4</accession>
<protein>
    <submittedName>
        <fullName evidence="1">Uncharacterized protein</fullName>
    </submittedName>
</protein>
<organism evidence="1 2">
    <name type="scientific">Rhodanobacter hydrolyticus</name>
    <dbReference type="NCBI Taxonomy" id="2250595"/>
    <lineage>
        <taxon>Bacteria</taxon>
        <taxon>Pseudomonadati</taxon>
        <taxon>Pseudomonadota</taxon>
        <taxon>Gammaproteobacteria</taxon>
        <taxon>Lysobacterales</taxon>
        <taxon>Rhodanobacteraceae</taxon>
        <taxon>Rhodanobacter</taxon>
    </lineage>
</organism>
<dbReference type="EMBL" id="JADIKK010000008">
    <property type="protein sequence ID" value="MFK2876383.1"/>
    <property type="molecule type" value="Genomic_DNA"/>
</dbReference>
<evidence type="ECO:0000313" key="1">
    <source>
        <dbReference type="EMBL" id="MFK2876383.1"/>
    </source>
</evidence>
<gene>
    <name evidence="1" type="ORF">ISP25_04780</name>
</gene>
<dbReference type="Proteomes" id="UP001620339">
    <property type="component" value="Unassembled WGS sequence"/>
</dbReference>
<evidence type="ECO:0000313" key="2">
    <source>
        <dbReference type="Proteomes" id="UP001620339"/>
    </source>
</evidence>
<keyword evidence="2" id="KW-1185">Reference proteome</keyword>